<name>W8B9T6_CERCA</name>
<dbReference type="EMBL" id="GAMC01019986">
    <property type="protein sequence ID" value="JAB86569.1"/>
    <property type="molecule type" value="mRNA"/>
</dbReference>
<reference evidence="2" key="1">
    <citation type="submission" date="2013-07" db="EMBL/GenBank/DDBJ databases">
        <authorList>
            <person name="Geib S."/>
        </authorList>
    </citation>
    <scope>NUCLEOTIDE SEQUENCE</scope>
</reference>
<feature type="compositionally biased region" description="Polar residues" evidence="1">
    <location>
        <begin position="10"/>
        <end position="27"/>
    </location>
</feature>
<sequence length="99" mass="11083">MKWQKRAKTKQNNMNEQTPANSQQPPSSWLLMKQVEHVPLCYSLHPGGDGGKTAAITLKPLARSRAAISVTADCQPADTFLFISIRCIHRRLHFALTIN</sequence>
<evidence type="ECO:0000256" key="1">
    <source>
        <dbReference type="SAM" id="MobiDB-lite"/>
    </source>
</evidence>
<protein>
    <submittedName>
        <fullName evidence="2">Uncharacterized protein</fullName>
    </submittedName>
</protein>
<organism evidence="2">
    <name type="scientific">Ceratitis capitata</name>
    <name type="common">Mediterranean fruit fly</name>
    <name type="synonym">Tephritis capitata</name>
    <dbReference type="NCBI Taxonomy" id="7213"/>
    <lineage>
        <taxon>Eukaryota</taxon>
        <taxon>Metazoa</taxon>
        <taxon>Ecdysozoa</taxon>
        <taxon>Arthropoda</taxon>
        <taxon>Hexapoda</taxon>
        <taxon>Insecta</taxon>
        <taxon>Pterygota</taxon>
        <taxon>Neoptera</taxon>
        <taxon>Endopterygota</taxon>
        <taxon>Diptera</taxon>
        <taxon>Brachycera</taxon>
        <taxon>Muscomorpha</taxon>
        <taxon>Tephritoidea</taxon>
        <taxon>Tephritidae</taxon>
        <taxon>Ceratitis</taxon>
        <taxon>Ceratitis</taxon>
    </lineage>
</organism>
<proteinExistence type="evidence at transcript level"/>
<evidence type="ECO:0000313" key="2">
    <source>
        <dbReference type="EMBL" id="JAB86569.1"/>
    </source>
</evidence>
<dbReference type="AlphaFoldDB" id="W8B9T6"/>
<feature type="region of interest" description="Disordered" evidence="1">
    <location>
        <begin position="1"/>
        <end position="28"/>
    </location>
</feature>
<reference evidence="2" key="2">
    <citation type="journal article" date="2014" name="BMC Genomics">
        <title>A genomic perspective to assessing quality of mass-reared SIT flies used in Mediterranean fruit fly (Ceratitis capitata) eradication in California.</title>
        <authorList>
            <person name="Calla B."/>
            <person name="Hall B."/>
            <person name="Hou S."/>
            <person name="Geib S.M."/>
        </authorList>
    </citation>
    <scope>NUCLEOTIDE SEQUENCE</scope>
</reference>
<accession>W8B9T6</accession>